<comment type="caution">
    <text evidence="1">The sequence shown here is derived from an EMBL/GenBank/DDBJ whole genome shotgun (WGS) entry which is preliminary data.</text>
</comment>
<name>A0ACC1M865_9FUNG</name>
<accession>A0ACC1M865</accession>
<keyword evidence="2" id="KW-1185">Reference proteome</keyword>
<reference evidence="1" key="1">
    <citation type="submission" date="2022-07" db="EMBL/GenBank/DDBJ databases">
        <title>Phylogenomic reconstructions and comparative analyses of Kickxellomycotina fungi.</title>
        <authorList>
            <person name="Reynolds N.K."/>
            <person name="Stajich J.E."/>
            <person name="Barry K."/>
            <person name="Grigoriev I.V."/>
            <person name="Crous P."/>
            <person name="Smith M.E."/>
        </authorList>
    </citation>
    <scope>NUCLEOTIDE SEQUENCE</scope>
    <source>
        <strain evidence="1">CBS 190363</strain>
    </source>
</reference>
<organism evidence="1 2">
    <name type="scientific">Coemansia aciculifera</name>
    <dbReference type="NCBI Taxonomy" id="417176"/>
    <lineage>
        <taxon>Eukaryota</taxon>
        <taxon>Fungi</taxon>
        <taxon>Fungi incertae sedis</taxon>
        <taxon>Zoopagomycota</taxon>
        <taxon>Kickxellomycotina</taxon>
        <taxon>Kickxellomycetes</taxon>
        <taxon>Kickxellales</taxon>
        <taxon>Kickxellaceae</taxon>
        <taxon>Coemansia</taxon>
    </lineage>
</organism>
<dbReference type="EMBL" id="JANBVB010000015">
    <property type="protein sequence ID" value="KAJ2899904.1"/>
    <property type="molecule type" value="Genomic_DNA"/>
</dbReference>
<protein>
    <submittedName>
        <fullName evidence="1">Uncharacterized protein</fullName>
    </submittedName>
</protein>
<sequence length="380" mass="39160">MRFSVLVVVSVALLGTAYGQSTEEDSSSVDVAPRLNAGNSFTRQNFDSIVYIALNNNKSTIQGCTGVLISNRHVLTQNACLTVDPVTNTPNFQKMVVTIAKTSSSNKKTSYKFSVVEVFGSDQLVSSQATSDLAILTLSKAVSSSIALPAKLYGGDYKISTPAMLIGMSTSATGNATVSLDKMRFENLNIASTSYCLGANAGYDQVGELCSLVKSGLNTCKGDFGAPVFTPVDNNGTIVIGSGSGGLVGTDWAGSAESKGPGSKDEVDAPITSAKPATAKAYALLALTSDSITSANQVPGATCAQTGSTGYYSWVYPFIDQIAAIVQQSTKNMTLTNHTLSSTNDPFLHPGIVTAPTGGVAKIVPLSAAALLGLAAAALF</sequence>
<proteinExistence type="predicted"/>
<gene>
    <name evidence="1" type="ORF">IWW38_000782</name>
</gene>
<dbReference type="Proteomes" id="UP001139981">
    <property type="component" value="Unassembled WGS sequence"/>
</dbReference>
<evidence type="ECO:0000313" key="2">
    <source>
        <dbReference type="Proteomes" id="UP001139981"/>
    </source>
</evidence>
<evidence type="ECO:0000313" key="1">
    <source>
        <dbReference type="EMBL" id="KAJ2899904.1"/>
    </source>
</evidence>